<dbReference type="PANTHER" id="PTHR30363:SF4">
    <property type="entry name" value="GLYCEROL-3-PHOSPHATE REGULON REPRESSOR"/>
    <property type="match status" value="1"/>
</dbReference>
<dbReference type="Gene3D" id="3.40.50.1360">
    <property type="match status" value="1"/>
</dbReference>
<dbReference type="PANTHER" id="PTHR30363">
    <property type="entry name" value="HTH-TYPE TRANSCRIPTIONAL REGULATOR SRLR-RELATED"/>
    <property type="match status" value="1"/>
</dbReference>
<dbReference type="SMART" id="SM01134">
    <property type="entry name" value="DeoRC"/>
    <property type="match status" value="1"/>
</dbReference>
<evidence type="ECO:0000256" key="1">
    <source>
        <dbReference type="ARBA" id="ARBA00022491"/>
    </source>
</evidence>
<accession>A0A917ACR6</accession>
<dbReference type="Pfam" id="PF00455">
    <property type="entry name" value="DeoRC"/>
    <property type="match status" value="1"/>
</dbReference>
<dbReference type="InterPro" id="IPR001034">
    <property type="entry name" value="DeoR_HTH"/>
</dbReference>
<sequence length="253" mass="27502">MSKYESQIIEIVNLRGSISVLNLANELQVSDQTIRRVVKPLVERGDISKVHGALVSNRSALDPPFLARMSQNRTAKIAIAREVARLVKDGDSIAIDTGSTSAFAAQALRERKNLTVVTNSAFVASTLAMIPGNNVSMAGTQLRDHDGAAFDRSAFEVIERMQVDYALLSASVVDAQKGFLVHEQCEVDIATAMMRNATRTIMAVDASKFSPQDRRPAMRQPNLRSGDFLVTDRPVDAGFEKVTSSLNIIVAQG</sequence>
<dbReference type="Gene3D" id="1.10.10.10">
    <property type="entry name" value="Winged helix-like DNA-binding domain superfamily/Winged helix DNA-binding domain"/>
    <property type="match status" value="1"/>
</dbReference>
<proteinExistence type="predicted"/>
<reference evidence="5" key="1">
    <citation type="journal article" date="2014" name="Int. J. Syst. Evol. Microbiol.">
        <title>Complete genome sequence of Corynebacterium casei LMG S-19264T (=DSM 44701T), isolated from a smear-ripened cheese.</title>
        <authorList>
            <consortium name="US DOE Joint Genome Institute (JGI-PGF)"/>
            <person name="Walter F."/>
            <person name="Albersmeier A."/>
            <person name="Kalinowski J."/>
            <person name="Ruckert C."/>
        </authorList>
    </citation>
    <scope>NUCLEOTIDE SEQUENCE</scope>
    <source>
        <strain evidence="5">CGMCC 1.16012</strain>
    </source>
</reference>
<dbReference type="InterPro" id="IPR036390">
    <property type="entry name" value="WH_DNA-bd_sf"/>
</dbReference>
<keyword evidence="2" id="KW-0805">Transcription regulation</keyword>
<reference evidence="5" key="2">
    <citation type="submission" date="2020-09" db="EMBL/GenBank/DDBJ databases">
        <authorList>
            <person name="Sun Q."/>
            <person name="Zhou Y."/>
        </authorList>
    </citation>
    <scope>NUCLEOTIDE SEQUENCE</scope>
    <source>
        <strain evidence="5">CGMCC 1.16012</strain>
    </source>
</reference>
<keyword evidence="1" id="KW-0678">Repressor</keyword>
<dbReference type="OrthoDB" id="9814815at2"/>
<evidence type="ECO:0000313" key="6">
    <source>
        <dbReference type="Proteomes" id="UP000606730"/>
    </source>
</evidence>
<dbReference type="SMART" id="SM00420">
    <property type="entry name" value="HTH_DEOR"/>
    <property type="match status" value="1"/>
</dbReference>
<gene>
    <name evidence="5" type="ORF">GCM10011517_08580</name>
</gene>
<dbReference type="PROSITE" id="PS51000">
    <property type="entry name" value="HTH_DEOR_2"/>
    <property type="match status" value="1"/>
</dbReference>
<evidence type="ECO:0000313" key="5">
    <source>
        <dbReference type="EMBL" id="GGE43245.1"/>
    </source>
</evidence>
<dbReference type="EMBL" id="BMKN01000001">
    <property type="protein sequence ID" value="GGE43245.1"/>
    <property type="molecule type" value="Genomic_DNA"/>
</dbReference>
<dbReference type="SUPFAM" id="SSF100950">
    <property type="entry name" value="NagB/RpiA/CoA transferase-like"/>
    <property type="match status" value="1"/>
</dbReference>
<dbReference type="InterPro" id="IPR014036">
    <property type="entry name" value="DeoR-like_C"/>
</dbReference>
<dbReference type="InterPro" id="IPR036388">
    <property type="entry name" value="WH-like_DNA-bd_sf"/>
</dbReference>
<evidence type="ECO:0000256" key="3">
    <source>
        <dbReference type="ARBA" id="ARBA00023163"/>
    </source>
</evidence>
<dbReference type="InterPro" id="IPR037171">
    <property type="entry name" value="NagB/RpiA_transferase-like"/>
</dbReference>
<dbReference type="Proteomes" id="UP000606730">
    <property type="component" value="Unassembled WGS sequence"/>
</dbReference>
<dbReference type="AlphaFoldDB" id="A0A917ACR6"/>
<evidence type="ECO:0000256" key="2">
    <source>
        <dbReference type="ARBA" id="ARBA00023015"/>
    </source>
</evidence>
<dbReference type="RefSeq" id="WP_095596270.1">
    <property type="nucleotide sequence ID" value="NZ_BMKN01000001.1"/>
</dbReference>
<evidence type="ECO:0000259" key="4">
    <source>
        <dbReference type="PROSITE" id="PS51000"/>
    </source>
</evidence>
<feature type="domain" description="HTH deoR-type" evidence="4">
    <location>
        <begin position="1"/>
        <end position="56"/>
    </location>
</feature>
<name>A0A917ACR6_9RHOB</name>
<keyword evidence="3" id="KW-0804">Transcription</keyword>
<dbReference type="SUPFAM" id="SSF46785">
    <property type="entry name" value="Winged helix' DNA-binding domain"/>
    <property type="match status" value="1"/>
</dbReference>
<dbReference type="InterPro" id="IPR050313">
    <property type="entry name" value="Carb_Metab_HTH_regulators"/>
</dbReference>
<comment type="caution">
    <text evidence="5">The sequence shown here is derived from an EMBL/GenBank/DDBJ whole genome shotgun (WGS) entry which is preliminary data.</text>
</comment>
<dbReference type="Pfam" id="PF08220">
    <property type="entry name" value="HTH_DeoR"/>
    <property type="match status" value="1"/>
</dbReference>
<protein>
    <submittedName>
        <fullName evidence="5">DeoR family transcriptional regulator</fullName>
    </submittedName>
</protein>
<keyword evidence="6" id="KW-1185">Reference proteome</keyword>
<organism evidence="5 6">
    <name type="scientific">Actibacterium pelagium</name>
    <dbReference type="NCBI Taxonomy" id="2029103"/>
    <lineage>
        <taxon>Bacteria</taxon>
        <taxon>Pseudomonadati</taxon>
        <taxon>Pseudomonadota</taxon>
        <taxon>Alphaproteobacteria</taxon>
        <taxon>Rhodobacterales</taxon>
        <taxon>Roseobacteraceae</taxon>
        <taxon>Actibacterium</taxon>
    </lineage>
</organism>
<dbReference type="GO" id="GO:0003700">
    <property type="term" value="F:DNA-binding transcription factor activity"/>
    <property type="evidence" value="ECO:0007669"/>
    <property type="project" value="InterPro"/>
</dbReference>